<dbReference type="KEGG" id="mrr:Moror_2301"/>
<keyword evidence="1" id="KW-0812">Transmembrane</keyword>
<dbReference type="Proteomes" id="UP000017559">
    <property type="component" value="Unassembled WGS sequence"/>
</dbReference>
<dbReference type="AlphaFoldDB" id="V2X0E1"/>
<dbReference type="EMBL" id="AWSO01001000">
    <property type="protein sequence ID" value="ESK85915.1"/>
    <property type="molecule type" value="Genomic_DNA"/>
</dbReference>
<feature type="transmembrane region" description="Helical" evidence="1">
    <location>
        <begin position="16"/>
        <end position="33"/>
    </location>
</feature>
<reference evidence="2 3" key="1">
    <citation type="journal article" date="2014" name="BMC Genomics">
        <title>Genome and secretome analysis of the hemibiotrophic fungal pathogen, Moniliophthora roreri, which causes frosty pod rot disease of cacao: mechanisms of the biotrophic and necrotrophic phases.</title>
        <authorList>
            <person name="Meinhardt L.W."/>
            <person name="Costa G.G.L."/>
            <person name="Thomazella D.P.T."/>
            <person name="Teixeira P.J.P.L."/>
            <person name="Carazzolle M.F."/>
            <person name="Schuster S.C."/>
            <person name="Carlson J.E."/>
            <person name="Guiltinan M.J."/>
            <person name="Mieczkowski P."/>
            <person name="Farmer A."/>
            <person name="Ramaraj T."/>
            <person name="Crozier J."/>
            <person name="Davis R.E."/>
            <person name="Shao J."/>
            <person name="Melnick R.L."/>
            <person name="Pereira G.A.G."/>
            <person name="Bailey B.A."/>
        </authorList>
    </citation>
    <scope>NUCLEOTIDE SEQUENCE [LARGE SCALE GENOMIC DNA]</scope>
    <source>
        <strain evidence="2 3">MCA 2997</strain>
    </source>
</reference>
<protein>
    <submittedName>
        <fullName evidence="2">Uncharacterized protein</fullName>
    </submittedName>
</protein>
<feature type="transmembrane region" description="Helical" evidence="1">
    <location>
        <begin position="40"/>
        <end position="68"/>
    </location>
</feature>
<evidence type="ECO:0000313" key="2">
    <source>
        <dbReference type="EMBL" id="ESK85915.1"/>
    </source>
</evidence>
<sequence length="83" mass="9906">MLSLPSCLEPLSKHTLDIYSLYGVTCLQTWYYFRNYEDRWLLRVTVLAILVLETIHAILAMHVVYHFLILNFDHPLALLRDIW</sequence>
<accession>V2X0E1</accession>
<proteinExistence type="predicted"/>
<organism evidence="2 3">
    <name type="scientific">Moniliophthora roreri (strain MCA 2997)</name>
    <name type="common">Cocoa frosty pod rot fungus</name>
    <name type="synonym">Crinipellis roreri</name>
    <dbReference type="NCBI Taxonomy" id="1381753"/>
    <lineage>
        <taxon>Eukaryota</taxon>
        <taxon>Fungi</taxon>
        <taxon>Dikarya</taxon>
        <taxon>Basidiomycota</taxon>
        <taxon>Agaricomycotina</taxon>
        <taxon>Agaricomycetes</taxon>
        <taxon>Agaricomycetidae</taxon>
        <taxon>Agaricales</taxon>
        <taxon>Marasmiineae</taxon>
        <taxon>Marasmiaceae</taxon>
        <taxon>Moniliophthora</taxon>
    </lineage>
</organism>
<keyword evidence="1" id="KW-1133">Transmembrane helix</keyword>
<evidence type="ECO:0000256" key="1">
    <source>
        <dbReference type="SAM" id="Phobius"/>
    </source>
</evidence>
<comment type="caution">
    <text evidence="2">The sequence shown here is derived from an EMBL/GenBank/DDBJ whole genome shotgun (WGS) entry which is preliminary data.</text>
</comment>
<keyword evidence="1" id="KW-0472">Membrane</keyword>
<gene>
    <name evidence="2" type="ORF">Moror_2301</name>
</gene>
<name>V2X0E1_MONRO</name>
<evidence type="ECO:0000313" key="3">
    <source>
        <dbReference type="Proteomes" id="UP000017559"/>
    </source>
</evidence>
<dbReference type="OrthoDB" id="3263055at2759"/>
<keyword evidence="3" id="KW-1185">Reference proteome</keyword>
<dbReference type="STRING" id="1381753.V2X0E1"/>
<dbReference type="HOGENOM" id="CLU_160844_1_0_1"/>